<feature type="region of interest" description="Disordered" evidence="6">
    <location>
        <begin position="1002"/>
        <end position="1122"/>
    </location>
</feature>
<dbReference type="GO" id="GO:0005652">
    <property type="term" value="C:nuclear lamina"/>
    <property type="evidence" value="ECO:0007669"/>
    <property type="project" value="UniProtKB-SubCell"/>
</dbReference>
<feature type="compositionally biased region" description="Basic and acidic residues" evidence="6">
    <location>
        <begin position="1098"/>
        <end position="1115"/>
    </location>
</feature>
<feature type="compositionally biased region" description="Polar residues" evidence="6">
    <location>
        <begin position="1029"/>
        <end position="1053"/>
    </location>
</feature>
<feature type="region of interest" description="Disordered" evidence="6">
    <location>
        <begin position="1"/>
        <end position="51"/>
    </location>
</feature>
<keyword evidence="1 5" id="KW-0175">Coiled coil</keyword>
<feature type="coiled-coil region" evidence="5">
    <location>
        <begin position="85"/>
        <end position="150"/>
    </location>
</feature>
<feature type="region of interest" description="Disordered" evidence="6">
    <location>
        <begin position="1171"/>
        <end position="1224"/>
    </location>
</feature>
<dbReference type="GO" id="GO:0006997">
    <property type="term" value="P:nucleus organization"/>
    <property type="evidence" value="ECO:0007669"/>
    <property type="project" value="InterPro"/>
</dbReference>
<dbReference type="Gramene" id="Psat01G0170300-T1">
    <property type="protein sequence ID" value="KAI5442781.1"/>
    <property type="gene ID" value="KIW84_011703"/>
</dbReference>
<feature type="coiled-coil region" evidence="5">
    <location>
        <begin position="438"/>
        <end position="514"/>
    </location>
</feature>
<evidence type="ECO:0000256" key="2">
    <source>
        <dbReference type="ARBA" id="ARBA00023242"/>
    </source>
</evidence>
<feature type="compositionally biased region" description="Polar residues" evidence="6">
    <location>
        <begin position="25"/>
        <end position="34"/>
    </location>
</feature>
<comment type="similarity">
    <text evidence="4">Belongs to the CRWN family.</text>
</comment>
<keyword evidence="2" id="KW-0539">Nucleus</keyword>
<feature type="compositionally biased region" description="Acidic residues" evidence="6">
    <location>
        <begin position="1176"/>
        <end position="1210"/>
    </location>
</feature>
<comment type="subcellular location">
    <subcellularLocation>
        <location evidence="3">Nucleus lamina</location>
    </subcellularLocation>
</comment>
<dbReference type="EMBL" id="JAMSHJ010000001">
    <property type="protein sequence ID" value="KAI5442781.1"/>
    <property type="molecule type" value="Genomic_DNA"/>
</dbReference>
<dbReference type="InterPro" id="IPR040418">
    <property type="entry name" value="CRWN"/>
</dbReference>
<dbReference type="OrthoDB" id="673795at2759"/>
<dbReference type="Proteomes" id="UP001058974">
    <property type="component" value="Chromosome 1"/>
</dbReference>
<comment type="caution">
    <text evidence="7">The sequence shown here is derived from an EMBL/GenBank/DDBJ whole genome shotgun (WGS) entry which is preliminary data.</text>
</comment>
<evidence type="ECO:0000313" key="7">
    <source>
        <dbReference type="EMBL" id="KAI5442781.1"/>
    </source>
</evidence>
<evidence type="ECO:0000313" key="8">
    <source>
        <dbReference type="Proteomes" id="UP001058974"/>
    </source>
</evidence>
<dbReference type="PANTHER" id="PTHR31908:SF9">
    <property type="entry name" value="PROTEIN CROWDED NUCLEI 3"/>
    <property type="match status" value="1"/>
</dbReference>
<feature type="coiled-coil region" evidence="5">
    <location>
        <begin position="222"/>
        <end position="412"/>
    </location>
</feature>
<feature type="compositionally biased region" description="Basic residues" evidence="6">
    <location>
        <begin position="956"/>
        <end position="966"/>
    </location>
</feature>
<evidence type="ECO:0000256" key="4">
    <source>
        <dbReference type="ARBA" id="ARBA00024208"/>
    </source>
</evidence>
<evidence type="ECO:0000256" key="1">
    <source>
        <dbReference type="ARBA" id="ARBA00023054"/>
    </source>
</evidence>
<dbReference type="PANTHER" id="PTHR31908">
    <property type="entry name" value="PROTEIN CROWDED NUCLEI 4"/>
    <property type="match status" value="1"/>
</dbReference>
<keyword evidence="8" id="KW-1185">Reference proteome</keyword>
<evidence type="ECO:0000256" key="3">
    <source>
        <dbReference type="ARBA" id="ARBA00024186"/>
    </source>
</evidence>
<organism evidence="7 8">
    <name type="scientific">Pisum sativum</name>
    <name type="common">Garden pea</name>
    <name type="synonym">Lathyrus oleraceus</name>
    <dbReference type="NCBI Taxonomy" id="3888"/>
    <lineage>
        <taxon>Eukaryota</taxon>
        <taxon>Viridiplantae</taxon>
        <taxon>Streptophyta</taxon>
        <taxon>Embryophyta</taxon>
        <taxon>Tracheophyta</taxon>
        <taxon>Spermatophyta</taxon>
        <taxon>Magnoliopsida</taxon>
        <taxon>eudicotyledons</taxon>
        <taxon>Gunneridae</taxon>
        <taxon>Pentapetalae</taxon>
        <taxon>rosids</taxon>
        <taxon>fabids</taxon>
        <taxon>Fabales</taxon>
        <taxon>Fabaceae</taxon>
        <taxon>Papilionoideae</taxon>
        <taxon>50 kb inversion clade</taxon>
        <taxon>NPAAA clade</taxon>
        <taxon>Hologalegina</taxon>
        <taxon>IRL clade</taxon>
        <taxon>Fabeae</taxon>
        <taxon>Lathyrus</taxon>
    </lineage>
</organism>
<gene>
    <name evidence="7" type="ORF">KIW84_011703</name>
</gene>
<feature type="compositionally biased region" description="Polar residues" evidence="6">
    <location>
        <begin position="1084"/>
        <end position="1097"/>
    </location>
</feature>
<feature type="region of interest" description="Disordered" evidence="6">
    <location>
        <begin position="937"/>
        <end position="974"/>
    </location>
</feature>
<proteinExistence type="inferred from homology"/>
<dbReference type="AlphaFoldDB" id="A0A9D5BFQ1"/>
<accession>A0A9D5BFQ1</accession>
<name>A0A9D5BFQ1_PEA</name>
<feature type="region of interest" description="Disordered" evidence="6">
    <location>
        <begin position="713"/>
        <end position="737"/>
    </location>
</feature>
<evidence type="ECO:0000256" key="5">
    <source>
        <dbReference type="SAM" id="Coils"/>
    </source>
</evidence>
<protein>
    <recommendedName>
        <fullName evidence="9">Nuclear matrix constituent protein 1-like protein</fullName>
    </recommendedName>
</protein>
<reference evidence="7 8" key="1">
    <citation type="journal article" date="2022" name="Nat. Genet.">
        <title>Improved pea reference genome and pan-genome highlight genomic features and evolutionary characteristics.</title>
        <authorList>
            <person name="Yang T."/>
            <person name="Liu R."/>
            <person name="Luo Y."/>
            <person name="Hu S."/>
            <person name="Wang D."/>
            <person name="Wang C."/>
            <person name="Pandey M.K."/>
            <person name="Ge S."/>
            <person name="Xu Q."/>
            <person name="Li N."/>
            <person name="Li G."/>
            <person name="Huang Y."/>
            <person name="Saxena R.K."/>
            <person name="Ji Y."/>
            <person name="Li M."/>
            <person name="Yan X."/>
            <person name="He Y."/>
            <person name="Liu Y."/>
            <person name="Wang X."/>
            <person name="Xiang C."/>
            <person name="Varshney R.K."/>
            <person name="Ding H."/>
            <person name="Gao S."/>
            <person name="Zong X."/>
        </authorList>
    </citation>
    <scope>NUCLEOTIDE SEQUENCE [LARGE SCALE GENOMIC DNA]</scope>
    <source>
        <strain evidence="7 8">cv. Zhongwan 6</strain>
    </source>
</reference>
<feature type="compositionally biased region" description="Basic and acidic residues" evidence="6">
    <location>
        <begin position="1002"/>
        <end position="1014"/>
    </location>
</feature>
<evidence type="ECO:0008006" key="9">
    <source>
        <dbReference type="Google" id="ProtNLM"/>
    </source>
</evidence>
<sequence length="1224" mass="141128">MFTPQRKARPTSATTTFTPYRVGSTPGSGLTPSTKGKAVVIADEPPPPPPPLGSLTEARGGMMVASGLDAGYAEDWKKFREVGLLDEAVMQRKDQEALMEKLSRLEKELFDYQYNMGLLLIEKQEWSSKFDRLRQELAETEEVLKREQSSHLIALSEVGKREENLKKALSLEKQCGSDLERALRAMQEELAQVKSSSHTKLDEANALVDGIEEKSSTVNKKLYDAEARLAEVNRKNAELDLKLREVEVRESLLQNERLSVATDRESFETVFYKQREDLKEWERKLRQREDMLSDGRQNLGERETNVTVIERNLKQKARDLEVLEKNIDSANSLLKEKEAEISKRVSNVDAEEKNVDSMKKILEMKEKELHALELKLSVKEREGIQKILDEQKDTLDLKLQQFELEMEQKRKSLAEEFSSKVEALENREIEVNHMETKVRKEELALSKKSERIKEQNKELETKLKSLKEKEKTLKIKEKELEKEKEHLIAERESLENLNVELGTIRAEISQQELRICQDTENLKLTEDERSEHSRLQLELKQEIEHTRTQKDFIMKEAENLREERIRFEKEWEELDKKRSEISGEQEKIDKEKERLRKLKNGEEERLKREKQDMQDHLKKELEKLELDKESFSDSITQEKFLLSEKIKNEKAQMLEDFEWKTRNLENEMQKRKEEMEKNLQERERKFQEEMERELNNIDMLKDATEKEWEEVKSEGTRLENERKELETNKQQLKSDQHEMHADSEMLMNLSQKVRKERERLVAERNYFIALVEKLRNCKDCGEVVRDVVVSDLHLPDSKEIDVLPLPPSPVLNDTQLKNFEDNVIASGSNYSGSTRPVSWIRKCTSKIFKLSPSTKTDSVGTSYMGGTSPESDVNVNIEKVEEPTASPNIEGPIINVQEQQTAGGAALPSSDTPHFQSDNIVREVNNEYSLSMDEHSYMESLTGGGPDDSQQSVPKVGRKRPGRKSKSGIARTRSVKAVVEEAKEFLGKTSKENVSLQSYDTDHIKDISQEDSGHTENVIGKRPRKRQHPQTSRIVESEQNTADSEGHSDSITTSRRKKKRETVPPSPQVTRETRYNLRRHKTADTVSSAQDLTNGTKNVEKEDSDSKQKEGDENLKAVAADDNIQTTTQVQVSTVKSVELKDDRVVRFEIPTYIIDDNGATTNSVDHVEESGTLEYGDEDGSIINDIENEEEEEEEEEEGEEEEEEEDPSEVSIGKKILKFFTT</sequence>
<evidence type="ECO:0000256" key="6">
    <source>
        <dbReference type="SAM" id="MobiDB-lite"/>
    </source>
</evidence>